<keyword evidence="1" id="KW-0812">Transmembrane</keyword>
<dbReference type="AlphaFoldDB" id="A0A7J7MYZ0"/>
<dbReference type="Proteomes" id="UP000541444">
    <property type="component" value="Unassembled WGS sequence"/>
</dbReference>
<evidence type="ECO:0000256" key="1">
    <source>
        <dbReference type="SAM" id="Phobius"/>
    </source>
</evidence>
<evidence type="ECO:0000313" key="2">
    <source>
        <dbReference type="EMBL" id="KAF6160086.1"/>
    </source>
</evidence>
<protein>
    <submittedName>
        <fullName evidence="2">Uncharacterized protein</fullName>
    </submittedName>
</protein>
<keyword evidence="1" id="KW-0472">Membrane</keyword>
<gene>
    <name evidence="2" type="ORF">GIB67_018866</name>
</gene>
<keyword evidence="3" id="KW-1185">Reference proteome</keyword>
<accession>A0A7J7MYZ0</accession>
<proteinExistence type="predicted"/>
<name>A0A7J7MYZ0_9MAGN</name>
<keyword evidence="1" id="KW-1133">Transmembrane helix</keyword>
<dbReference type="EMBL" id="JACGCM010001173">
    <property type="protein sequence ID" value="KAF6160086.1"/>
    <property type="molecule type" value="Genomic_DNA"/>
</dbReference>
<evidence type="ECO:0000313" key="3">
    <source>
        <dbReference type="Proteomes" id="UP000541444"/>
    </source>
</evidence>
<reference evidence="2 3" key="1">
    <citation type="journal article" date="2020" name="IScience">
        <title>Genome Sequencing of the Endangered Kingdonia uniflora (Circaeasteraceae, Ranunculales) Reveals Potential Mechanisms of Evolutionary Specialization.</title>
        <authorList>
            <person name="Sun Y."/>
            <person name="Deng T."/>
            <person name="Zhang A."/>
            <person name="Moore M.J."/>
            <person name="Landis J.B."/>
            <person name="Lin N."/>
            <person name="Zhang H."/>
            <person name="Zhang X."/>
            <person name="Huang J."/>
            <person name="Zhang X."/>
            <person name="Sun H."/>
            <person name="Wang H."/>
        </authorList>
    </citation>
    <scope>NUCLEOTIDE SEQUENCE [LARGE SCALE GENOMIC DNA]</scope>
    <source>
        <strain evidence="2">TB1705</strain>
        <tissue evidence="2">Leaf</tissue>
    </source>
</reference>
<sequence length="55" mass="6429">KLPDAVTRSLVFYALVCYFGLSCFFGFINYVDVRLFVILEYVGLCYLKIRTSDYL</sequence>
<feature type="non-terminal residue" evidence="2">
    <location>
        <position position="1"/>
    </location>
</feature>
<organism evidence="2 3">
    <name type="scientific">Kingdonia uniflora</name>
    <dbReference type="NCBI Taxonomy" id="39325"/>
    <lineage>
        <taxon>Eukaryota</taxon>
        <taxon>Viridiplantae</taxon>
        <taxon>Streptophyta</taxon>
        <taxon>Embryophyta</taxon>
        <taxon>Tracheophyta</taxon>
        <taxon>Spermatophyta</taxon>
        <taxon>Magnoliopsida</taxon>
        <taxon>Ranunculales</taxon>
        <taxon>Circaeasteraceae</taxon>
        <taxon>Kingdonia</taxon>
    </lineage>
</organism>
<comment type="caution">
    <text evidence="2">The sequence shown here is derived from an EMBL/GenBank/DDBJ whole genome shotgun (WGS) entry which is preliminary data.</text>
</comment>
<feature type="transmembrane region" description="Helical" evidence="1">
    <location>
        <begin position="12"/>
        <end position="31"/>
    </location>
</feature>